<reference evidence="1" key="1">
    <citation type="submission" date="2018-11" db="EMBL/GenBank/DDBJ databases">
        <title>Genomics analysis of Putative Virulence Factors on Adhesion and Cytotoxicity for Cronobacter spp.</title>
        <authorList>
            <person name="Cui J."/>
        </authorList>
    </citation>
    <scope>NUCLEOTIDE SEQUENCE</scope>
    <source>
        <strain evidence="1">SD69</strain>
    </source>
</reference>
<comment type="caution">
    <text evidence="1">The sequence shown here is derived from an EMBL/GenBank/DDBJ whole genome shotgun (WGS) entry which is preliminary data.</text>
</comment>
<dbReference type="EMBL" id="RPBY01000013">
    <property type="protein sequence ID" value="NCH89933.1"/>
    <property type="molecule type" value="Genomic_DNA"/>
</dbReference>
<sequence length="106" mass="12276">MISADVIRELPVVRDKYGYWTHPCFFNEKINISFEAWTAQNQLTWKFSFFENEANESVCASYYTGETDINGWVPFKPAGDGWFIGSIHDTEEGPVCVWLCPVREKI</sequence>
<dbReference type="AlphaFoldDB" id="A0A9Q4XM10"/>
<accession>A0A9Q4XM10</accession>
<protein>
    <submittedName>
        <fullName evidence="1">Uncharacterized protein</fullName>
    </submittedName>
</protein>
<name>A0A9Q4XM10_9ENTR</name>
<dbReference type="RefSeq" id="WP_097569175.1">
    <property type="nucleotide sequence ID" value="NZ_NRNP01000014.1"/>
</dbReference>
<gene>
    <name evidence="1" type="ORF">EHJ13_21215</name>
</gene>
<proteinExistence type="predicted"/>
<dbReference type="Proteomes" id="UP000778262">
    <property type="component" value="Unassembled WGS sequence"/>
</dbReference>
<evidence type="ECO:0000313" key="1">
    <source>
        <dbReference type="EMBL" id="NCH89933.1"/>
    </source>
</evidence>
<organism evidence="1 2">
    <name type="scientific">Cronobacter dublinensis</name>
    <dbReference type="NCBI Taxonomy" id="413497"/>
    <lineage>
        <taxon>Bacteria</taxon>
        <taxon>Pseudomonadati</taxon>
        <taxon>Pseudomonadota</taxon>
        <taxon>Gammaproteobacteria</taxon>
        <taxon>Enterobacterales</taxon>
        <taxon>Enterobacteriaceae</taxon>
        <taxon>Cronobacter</taxon>
    </lineage>
</organism>
<evidence type="ECO:0000313" key="2">
    <source>
        <dbReference type="Proteomes" id="UP000778262"/>
    </source>
</evidence>